<name>A0A2S6MW83_9HYPH</name>
<proteinExistence type="predicted"/>
<accession>A0A2S6MW83</accession>
<gene>
    <name evidence="1" type="ORF">CCR94_21975</name>
</gene>
<dbReference type="Proteomes" id="UP000239089">
    <property type="component" value="Unassembled WGS sequence"/>
</dbReference>
<dbReference type="EMBL" id="NHSJ01000133">
    <property type="protein sequence ID" value="PPQ26635.1"/>
    <property type="molecule type" value="Genomic_DNA"/>
</dbReference>
<reference evidence="1 2" key="1">
    <citation type="journal article" date="2018" name="Arch. Microbiol.">
        <title>New insights into the metabolic potential of the phototrophic purple bacterium Rhodopila globiformis DSM 161(T) from its draft genome sequence and evidence for a vanadium-dependent nitrogenase.</title>
        <authorList>
            <person name="Imhoff J.F."/>
            <person name="Rahn T."/>
            <person name="Kunzel S."/>
            <person name="Neulinger S.C."/>
        </authorList>
    </citation>
    <scope>NUCLEOTIDE SEQUENCE [LARGE SCALE GENOMIC DNA]</scope>
    <source>
        <strain evidence="1 2">DSM 16996</strain>
    </source>
</reference>
<organism evidence="1 2">
    <name type="scientific">Rhodoblastus sphagnicola</name>
    <dbReference type="NCBI Taxonomy" id="333368"/>
    <lineage>
        <taxon>Bacteria</taxon>
        <taxon>Pseudomonadati</taxon>
        <taxon>Pseudomonadota</taxon>
        <taxon>Alphaproteobacteria</taxon>
        <taxon>Hyphomicrobiales</taxon>
        <taxon>Rhodoblastaceae</taxon>
        <taxon>Rhodoblastus</taxon>
    </lineage>
</organism>
<evidence type="ECO:0000313" key="2">
    <source>
        <dbReference type="Proteomes" id="UP000239089"/>
    </source>
</evidence>
<comment type="caution">
    <text evidence="1">The sequence shown here is derived from an EMBL/GenBank/DDBJ whole genome shotgun (WGS) entry which is preliminary data.</text>
</comment>
<evidence type="ECO:0000313" key="1">
    <source>
        <dbReference type="EMBL" id="PPQ26635.1"/>
    </source>
</evidence>
<sequence length="67" mass="7298">MRAAAADGFATPELPVSGAKEAEKGLTASNCRRRRIICGMDFGADFVHQMTNVKYDRQSIFEGVSCD</sequence>
<keyword evidence="2" id="KW-1185">Reference proteome</keyword>
<dbReference type="AlphaFoldDB" id="A0A2S6MW83"/>
<protein>
    <submittedName>
        <fullName evidence="1">Uncharacterized protein</fullName>
    </submittedName>
</protein>